<dbReference type="EMBL" id="BOOU01000085">
    <property type="protein sequence ID" value="GII80996.1"/>
    <property type="molecule type" value="Genomic_DNA"/>
</dbReference>
<dbReference type="Proteomes" id="UP000655287">
    <property type="component" value="Unassembled WGS sequence"/>
</dbReference>
<comment type="caution">
    <text evidence="1">The sequence shown here is derived from an EMBL/GenBank/DDBJ whole genome shotgun (WGS) entry which is preliminary data.</text>
</comment>
<evidence type="ECO:0000313" key="2">
    <source>
        <dbReference type="Proteomes" id="UP000655287"/>
    </source>
</evidence>
<dbReference type="AlphaFoldDB" id="A0A919V1D6"/>
<keyword evidence="2" id="KW-1185">Reference proteome</keyword>
<name>A0A919V1D6_9ACTN</name>
<proteinExistence type="predicted"/>
<sequence>MTRPSSPSAASVEFRRVSLPGGCPGVISHLVPGHRIIAYVGEAHFDPVLTSRLDQIGRTALELLQPVEETRPKPALRVRVRRSGDLGSELAVAEIDAEDLVIGVDQALMSADLATFLSEAGTRVTRDFVRRIG</sequence>
<accession>A0A919V1D6</accession>
<gene>
    <name evidence="1" type="ORF">Sru01_59780</name>
</gene>
<protein>
    <submittedName>
        <fullName evidence="1">Uncharacterized protein</fullName>
    </submittedName>
</protein>
<reference evidence="1" key="1">
    <citation type="submission" date="2021-01" db="EMBL/GenBank/DDBJ databases">
        <title>Whole genome shotgun sequence of Sphaerisporangium rufum NBRC 109079.</title>
        <authorList>
            <person name="Komaki H."/>
            <person name="Tamura T."/>
        </authorList>
    </citation>
    <scope>NUCLEOTIDE SEQUENCE</scope>
    <source>
        <strain evidence="1">NBRC 109079</strain>
    </source>
</reference>
<organism evidence="1 2">
    <name type="scientific">Sphaerisporangium rufum</name>
    <dbReference type="NCBI Taxonomy" id="1381558"/>
    <lineage>
        <taxon>Bacteria</taxon>
        <taxon>Bacillati</taxon>
        <taxon>Actinomycetota</taxon>
        <taxon>Actinomycetes</taxon>
        <taxon>Streptosporangiales</taxon>
        <taxon>Streptosporangiaceae</taxon>
        <taxon>Sphaerisporangium</taxon>
    </lineage>
</organism>
<evidence type="ECO:0000313" key="1">
    <source>
        <dbReference type="EMBL" id="GII80996.1"/>
    </source>
</evidence>
<dbReference type="RefSeq" id="WP_203992561.1">
    <property type="nucleotide sequence ID" value="NZ_BOOU01000085.1"/>
</dbReference>